<keyword evidence="4" id="KW-1185">Reference proteome</keyword>
<dbReference type="CDD" id="cd13578">
    <property type="entry name" value="PBP2_Bug27"/>
    <property type="match status" value="1"/>
</dbReference>
<dbReference type="PANTHER" id="PTHR42928">
    <property type="entry name" value="TRICARBOXYLATE-BINDING PROTEIN"/>
    <property type="match status" value="1"/>
</dbReference>
<evidence type="ECO:0000313" key="3">
    <source>
        <dbReference type="EMBL" id="SMC31904.1"/>
    </source>
</evidence>
<keyword evidence="3" id="KW-0675">Receptor</keyword>
<sequence length="337" mass="35949">MKRFPLTSKLLPSSLLTTTLLCALSISTVFTGHAQAQANYPEKPIKVIIGFAAGGPTDVIARVLAQDMTATLGQSVIVDNKPGANAKIATEYVAQAQPDGYTLLFASLSHNVNSIMMKKPGYDPIGSFEPISLVADLPMILVTGYNSPYKTLPEFLKVAKEKPGTISYSSSGNAGSSHLAGALLSTDAKVELTHVPFKGNAPALTEVMSGNVNFIFYPIIGIADQVAQKRLIPLAVGTVKRHPDFPNTPTMEELGFKGFEATAPWVGMLAPAGTSAPIVQKIYNAMQIAMAKPDIKKRLNDLGAITVGNSPSEFKAFLVKDKIHWKRVIDASGLKPE</sequence>
<keyword evidence="2" id="KW-0732">Signal</keyword>
<evidence type="ECO:0000256" key="1">
    <source>
        <dbReference type="ARBA" id="ARBA00006987"/>
    </source>
</evidence>
<reference evidence="3 4" key="1">
    <citation type="submission" date="2017-04" db="EMBL/GenBank/DDBJ databases">
        <authorList>
            <person name="Afonso C.L."/>
            <person name="Miller P.J."/>
            <person name="Scott M.A."/>
            <person name="Spackman E."/>
            <person name="Goraichik I."/>
            <person name="Dimitrov K.M."/>
            <person name="Suarez D.L."/>
            <person name="Swayne D.E."/>
        </authorList>
    </citation>
    <scope>NUCLEOTIDE SEQUENCE [LARGE SCALE GENOMIC DNA]</scope>
    <source>
        <strain evidence="3 4">VK13</strain>
    </source>
</reference>
<dbReference type="SUPFAM" id="SSF53850">
    <property type="entry name" value="Periplasmic binding protein-like II"/>
    <property type="match status" value="1"/>
</dbReference>
<proteinExistence type="inferred from homology"/>
<comment type="similarity">
    <text evidence="1">Belongs to the UPF0065 (bug) family.</text>
</comment>
<dbReference type="Proteomes" id="UP000192708">
    <property type="component" value="Unassembled WGS sequence"/>
</dbReference>
<dbReference type="InterPro" id="IPR005064">
    <property type="entry name" value="BUG"/>
</dbReference>
<dbReference type="STRING" id="1938817.SAMN06296008_10250"/>
<dbReference type="Gene3D" id="3.40.190.10">
    <property type="entry name" value="Periplasmic binding protein-like II"/>
    <property type="match status" value="1"/>
</dbReference>
<evidence type="ECO:0000313" key="4">
    <source>
        <dbReference type="Proteomes" id="UP000192708"/>
    </source>
</evidence>
<dbReference type="OrthoDB" id="8858868at2"/>
<organism evidence="3 4">
    <name type="scientific">Polynucleobacter kasalickyi</name>
    <dbReference type="NCBI Taxonomy" id="1938817"/>
    <lineage>
        <taxon>Bacteria</taxon>
        <taxon>Pseudomonadati</taxon>
        <taxon>Pseudomonadota</taxon>
        <taxon>Betaproteobacteria</taxon>
        <taxon>Burkholderiales</taxon>
        <taxon>Burkholderiaceae</taxon>
        <taxon>Polynucleobacter</taxon>
    </lineage>
</organism>
<dbReference type="Pfam" id="PF03401">
    <property type="entry name" value="TctC"/>
    <property type="match status" value="1"/>
</dbReference>
<gene>
    <name evidence="3" type="ORF">SAMN06296008_10250</name>
</gene>
<dbReference type="Gene3D" id="3.40.190.150">
    <property type="entry name" value="Bordetella uptake gene, domain 1"/>
    <property type="match status" value="1"/>
</dbReference>
<dbReference type="PIRSF" id="PIRSF017082">
    <property type="entry name" value="YflP"/>
    <property type="match status" value="1"/>
</dbReference>
<protein>
    <submittedName>
        <fullName evidence="3">Tripartite-type tricarboxylate transporter, receptor component TctC</fullName>
    </submittedName>
</protein>
<dbReference type="EMBL" id="FWXJ01000002">
    <property type="protein sequence ID" value="SMC31904.1"/>
    <property type="molecule type" value="Genomic_DNA"/>
</dbReference>
<feature type="chain" id="PRO_5013094161" evidence="2">
    <location>
        <begin position="35"/>
        <end position="337"/>
    </location>
</feature>
<name>A0A1W1Y705_9BURK</name>
<accession>A0A1W1Y705</accession>
<dbReference type="PANTHER" id="PTHR42928:SF5">
    <property type="entry name" value="BLR1237 PROTEIN"/>
    <property type="match status" value="1"/>
</dbReference>
<dbReference type="InterPro" id="IPR042100">
    <property type="entry name" value="Bug_dom1"/>
</dbReference>
<feature type="signal peptide" evidence="2">
    <location>
        <begin position="1"/>
        <end position="34"/>
    </location>
</feature>
<dbReference type="AlphaFoldDB" id="A0A1W1Y705"/>
<evidence type="ECO:0000256" key="2">
    <source>
        <dbReference type="SAM" id="SignalP"/>
    </source>
</evidence>
<dbReference type="RefSeq" id="WP_084282284.1">
    <property type="nucleotide sequence ID" value="NZ_FWXJ01000002.1"/>
</dbReference>